<dbReference type="RefSeq" id="WP_107139352.1">
    <property type="nucleotide sequence ID" value="NZ_PYSV01000024.1"/>
</dbReference>
<dbReference type="PROSITE" id="PS51257">
    <property type="entry name" value="PROKAR_LIPOPROTEIN"/>
    <property type="match status" value="1"/>
</dbReference>
<feature type="signal peptide" evidence="1">
    <location>
        <begin position="1"/>
        <end position="20"/>
    </location>
</feature>
<evidence type="ECO:0000313" key="3">
    <source>
        <dbReference type="Proteomes" id="UP000240317"/>
    </source>
</evidence>
<evidence type="ECO:0000313" key="2">
    <source>
        <dbReference type="EMBL" id="PTA66616.1"/>
    </source>
</evidence>
<organism evidence="2 3">
    <name type="scientific">Deinococcus arcticus</name>
    <dbReference type="NCBI Taxonomy" id="2136176"/>
    <lineage>
        <taxon>Bacteria</taxon>
        <taxon>Thermotogati</taxon>
        <taxon>Deinococcota</taxon>
        <taxon>Deinococci</taxon>
        <taxon>Deinococcales</taxon>
        <taxon>Deinococcaceae</taxon>
        <taxon>Deinococcus</taxon>
    </lineage>
</organism>
<dbReference type="Proteomes" id="UP000240317">
    <property type="component" value="Unassembled WGS sequence"/>
</dbReference>
<reference evidence="2 3" key="1">
    <citation type="submission" date="2018-03" db="EMBL/GenBank/DDBJ databases">
        <title>Draft genome of Deinococcus sp. OD32.</title>
        <authorList>
            <person name="Wang X.-P."/>
            <person name="Du Z.-J."/>
        </authorList>
    </citation>
    <scope>NUCLEOTIDE SEQUENCE [LARGE SCALE GENOMIC DNA]</scope>
    <source>
        <strain evidence="2 3">OD32</strain>
    </source>
</reference>
<accession>A0A2T3W3Z4</accession>
<protein>
    <submittedName>
        <fullName evidence="2">Uncharacterized protein</fullName>
    </submittedName>
</protein>
<keyword evidence="1" id="KW-0732">Signal</keyword>
<evidence type="ECO:0000256" key="1">
    <source>
        <dbReference type="SAM" id="SignalP"/>
    </source>
</evidence>
<name>A0A2T3W3Z4_9DEIO</name>
<sequence length="140" mass="15005">MRRRAWLVALTLTACAPAVQSPDRTTDLSPQATQNVLSSFSAAFATLGLQVQTVQGTVTTPSTDEALLDVVRRFKESAPGFCPLAQQSFFTDTSGQQFLTVLGLGQEVTFLIYDRLNPAGLISVIGRGTVRSPVGVKTCR</sequence>
<proteinExistence type="predicted"/>
<dbReference type="AlphaFoldDB" id="A0A2T3W3Z4"/>
<dbReference type="EMBL" id="PYSV01000024">
    <property type="protein sequence ID" value="PTA66616.1"/>
    <property type="molecule type" value="Genomic_DNA"/>
</dbReference>
<keyword evidence="3" id="KW-1185">Reference proteome</keyword>
<feature type="chain" id="PRO_5015462053" evidence="1">
    <location>
        <begin position="21"/>
        <end position="140"/>
    </location>
</feature>
<comment type="caution">
    <text evidence="2">The sequence shown here is derived from an EMBL/GenBank/DDBJ whole genome shotgun (WGS) entry which is preliminary data.</text>
</comment>
<gene>
    <name evidence="2" type="ORF">C8263_17090</name>
</gene>